<dbReference type="InterPro" id="IPR052700">
    <property type="entry name" value="Carb_kinase_PfkB-like"/>
</dbReference>
<evidence type="ECO:0000313" key="5">
    <source>
        <dbReference type="EMBL" id="SFW51704.1"/>
    </source>
</evidence>
<proteinExistence type="inferred from homology"/>
<evidence type="ECO:0000256" key="1">
    <source>
        <dbReference type="ARBA" id="ARBA00010688"/>
    </source>
</evidence>
<dbReference type="STRING" id="1150368.SAMN02927921_02068"/>
<gene>
    <name evidence="5" type="ORF">SAMN02927921_02068</name>
</gene>
<dbReference type="EMBL" id="FPJE01000010">
    <property type="protein sequence ID" value="SFW51704.1"/>
    <property type="molecule type" value="Genomic_DNA"/>
</dbReference>
<name>A0A1K1PVJ2_9FLAO</name>
<dbReference type="InterPro" id="IPR011611">
    <property type="entry name" value="PfkB_dom"/>
</dbReference>
<evidence type="ECO:0000256" key="2">
    <source>
        <dbReference type="ARBA" id="ARBA00022679"/>
    </source>
</evidence>
<keyword evidence="6" id="KW-1185">Reference proteome</keyword>
<dbReference type="GO" id="GO:0016301">
    <property type="term" value="F:kinase activity"/>
    <property type="evidence" value="ECO:0007669"/>
    <property type="project" value="UniProtKB-KW"/>
</dbReference>
<dbReference type="Gene3D" id="3.40.1190.20">
    <property type="match status" value="1"/>
</dbReference>
<accession>A0A1K1PVJ2</accession>
<feature type="domain" description="Carbohydrate kinase PfkB" evidence="4">
    <location>
        <begin position="7"/>
        <end position="314"/>
    </location>
</feature>
<dbReference type="OrthoDB" id="9813569at2"/>
<dbReference type="Proteomes" id="UP000182248">
    <property type="component" value="Unassembled WGS sequence"/>
</dbReference>
<evidence type="ECO:0000259" key="4">
    <source>
        <dbReference type="Pfam" id="PF00294"/>
    </source>
</evidence>
<reference evidence="5 6" key="1">
    <citation type="submission" date="2016-11" db="EMBL/GenBank/DDBJ databases">
        <authorList>
            <person name="Jaros S."/>
            <person name="Januszkiewicz K."/>
            <person name="Wedrychowicz H."/>
        </authorList>
    </citation>
    <scope>NUCLEOTIDE SEQUENCE [LARGE SCALE GENOMIC DNA]</scope>
    <source>
        <strain evidence="5 6">CGMCC 1.12145</strain>
    </source>
</reference>
<dbReference type="AlphaFoldDB" id="A0A1K1PVJ2"/>
<dbReference type="Pfam" id="PF00294">
    <property type="entry name" value="PfkB"/>
    <property type="match status" value="1"/>
</dbReference>
<dbReference type="RefSeq" id="WP_072317291.1">
    <property type="nucleotide sequence ID" value="NZ_FPJE01000010.1"/>
</dbReference>
<dbReference type="SUPFAM" id="SSF53613">
    <property type="entry name" value="Ribokinase-like"/>
    <property type="match status" value="1"/>
</dbReference>
<comment type="similarity">
    <text evidence="1">Belongs to the carbohydrate kinase PfkB family.</text>
</comment>
<evidence type="ECO:0000256" key="3">
    <source>
        <dbReference type="ARBA" id="ARBA00022777"/>
    </source>
</evidence>
<evidence type="ECO:0000313" key="6">
    <source>
        <dbReference type="Proteomes" id="UP000182248"/>
    </source>
</evidence>
<dbReference type="PANTHER" id="PTHR43320:SF2">
    <property type="entry name" value="2-DEHYDRO-3-DEOXYGLUCONOKINASE_2-DEHYDRO-3-DEOXYGALACTONOKINASE"/>
    <property type="match status" value="1"/>
</dbReference>
<sequence>MIAGRKHRVVTFGELLMRLSPPDYNCFVQAQQAGIFYGGTEANVAVALACMGCETSHVTALPDDFTGDAARGHLNRYGVDTSFVIRNTAPLGIYFLEQGIVHRPGRIVYNRDHSAFSAIVPEVFDWEQILAGTSWFHWTGITPAISPGAAAALKQALKEARNRGITVSTDPVYRSNLWKYDTDPAATLREMVALSSVFMGGPAEINMIFGTSFEDEHFTDAAKFLMEECPGIKSVTQKTRSSVNASCHKIAARCWDGKELYVTEAVEITPVVDRIGTGDAFAAGLIYGMLHDNIKGALEFANATSVLKHTVPGDACLLSAGAITAVIRSRFSGRIIR</sequence>
<keyword evidence="2" id="KW-0808">Transferase</keyword>
<organism evidence="5 6">
    <name type="scientific">Sinomicrobium oceani</name>
    <dbReference type="NCBI Taxonomy" id="1150368"/>
    <lineage>
        <taxon>Bacteria</taxon>
        <taxon>Pseudomonadati</taxon>
        <taxon>Bacteroidota</taxon>
        <taxon>Flavobacteriia</taxon>
        <taxon>Flavobacteriales</taxon>
        <taxon>Flavobacteriaceae</taxon>
        <taxon>Sinomicrobium</taxon>
    </lineage>
</organism>
<dbReference type="CDD" id="cd01166">
    <property type="entry name" value="KdgK"/>
    <property type="match status" value="1"/>
</dbReference>
<keyword evidence="3 5" id="KW-0418">Kinase</keyword>
<dbReference type="InterPro" id="IPR029056">
    <property type="entry name" value="Ribokinase-like"/>
</dbReference>
<protein>
    <submittedName>
        <fullName evidence="5">2-dehydro-3-deoxygluconokinase</fullName>
    </submittedName>
</protein>
<dbReference type="PANTHER" id="PTHR43320">
    <property type="entry name" value="SUGAR KINASE"/>
    <property type="match status" value="1"/>
</dbReference>